<comment type="caution">
    <text evidence="3">The sequence shown here is derived from an EMBL/GenBank/DDBJ whole genome shotgun (WGS) entry which is preliminary data.</text>
</comment>
<evidence type="ECO:0000256" key="1">
    <source>
        <dbReference type="SAM" id="MobiDB-lite"/>
    </source>
</evidence>
<feature type="transmembrane region" description="Helical" evidence="2">
    <location>
        <begin position="214"/>
        <end position="235"/>
    </location>
</feature>
<feature type="transmembrane region" description="Helical" evidence="2">
    <location>
        <begin position="99"/>
        <end position="120"/>
    </location>
</feature>
<dbReference type="Proteomes" id="UP000619479">
    <property type="component" value="Unassembled WGS sequence"/>
</dbReference>
<feature type="compositionally biased region" description="Low complexity" evidence="1">
    <location>
        <begin position="369"/>
        <end position="379"/>
    </location>
</feature>
<feature type="compositionally biased region" description="Low complexity" evidence="1">
    <location>
        <begin position="532"/>
        <end position="544"/>
    </location>
</feature>
<reference evidence="3" key="1">
    <citation type="submission" date="2021-01" db="EMBL/GenBank/DDBJ databases">
        <title>Whole genome shotgun sequence of Actinoplanes cyaneus NBRC 14990.</title>
        <authorList>
            <person name="Komaki H."/>
            <person name="Tamura T."/>
        </authorList>
    </citation>
    <scope>NUCLEOTIDE SEQUENCE</scope>
    <source>
        <strain evidence="3">NBRC 14990</strain>
    </source>
</reference>
<feature type="compositionally biased region" description="Pro residues" evidence="1">
    <location>
        <begin position="351"/>
        <end position="368"/>
    </location>
</feature>
<accession>A0A919IRD2</accession>
<name>A0A919IRD2_9ACTN</name>
<feature type="region of interest" description="Disordered" evidence="1">
    <location>
        <begin position="303"/>
        <end position="577"/>
    </location>
</feature>
<feature type="transmembrane region" description="Helical" evidence="2">
    <location>
        <begin position="247"/>
        <end position="269"/>
    </location>
</feature>
<keyword evidence="2" id="KW-0812">Transmembrane</keyword>
<evidence type="ECO:0000313" key="3">
    <source>
        <dbReference type="EMBL" id="GID69047.1"/>
    </source>
</evidence>
<feature type="compositionally biased region" description="Pro residues" evidence="1">
    <location>
        <begin position="495"/>
        <end position="508"/>
    </location>
</feature>
<feature type="compositionally biased region" description="Low complexity" evidence="1">
    <location>
        <begin position="509"/>
        <end position="524"/>
    </location>
</feature>
<keyword evidence="2" id="KW-0472">Membrane</keyword>
<keyword evidence="4" id="KW-1185">Reference proteome</keyword>
<feature type="compositionally biased region" description="Low complexity" evidence="1">
    <location>
        <begin position="318"/>
        <end position="350"/>
    </location>
</feature>
<evidence type="ECO:0000313" key="4">
    <source>
        <dbReference type="Proteomes" id="UP000619479"/>
    </source>
</evidence>
<feature type="transmembrane region" description="Helical" evidence="2">
    <location>
        <begin position="68"/>
        <end position="87"/>
    </location>
</feature>
<proteinExistence type="predicted"/>
<gene>
    <name evidence="3" type="ORF">Acy02nite_69280</name>
</gene>
<dbReference type="AlphaFoldDB" id="A0A919IRD2"/>
<evidence type="ECO:0000256" key="2">
    <source>
        <dbReference type="SAM" id="Phobius"/>
    </source>
</evidence>
<sequence>MGISRTSATASTVPGMAEKGWTSQAGAAAGIAAGAGAAQLGLGYGLGVIEWPSIATASDSTWLNSLGWATWITASATVLGAVIAGRLRAERPAPWRTLWRLALSSSAALGALISVALVALPARSAARPANLFSHSPQLVAVGYALIGLVTGVVVAFWAVSSAPVAANLLGTAAWLWALAVAGVAAELLSNRDLDTYLTSWQFAEAQTPIRYGGIYWPSAVLTLAAAFLIGLILAFPAARRGNLGLGTATSGAVGPLLVAISFLSLAPLLTDAAGPLQSAYLIAPYAVLAGLAGSALTVALAKGSRGTARRTDPPRPLPSGAGSPAPADSGTATGTATLPVTTRPVAAQPTPAQPTPTQPTPAPSPAPATPADKAPAKPARAPKRAKFTSDQEPYAPDLSEEETPGRRRWLLFGKRRPAEPETAAADSATPGAKSATSAGGNVTATAKSAAPAGGSAAARPAAPAGGSAAATAKSATVTGGSEPGDEGRKPRAPRPEPIAPATPPPAKPSVPARAAAKPAAPKASPDNEGLADPEIAAAARPAKSPARRAAARKEATPRSTITPPPANPPIARINPKD</sequence>
<protein>
    <submittedName>
        <fullName evidence="3">Uncharacterized protein</fullName>
    </submittedName>
</protein>
<feature type="compositionally biased region" description="Basic residues" evidence="1">
    <location>
        <begin position="406"/>
        <end position="415"/>
    </location>
</feature>
<keyword evidence="2" id="KW-1133">Transmembrane helix</keyword>
<organism evidence="3 4">
    <name type="scientific">Actinoplanes cyaneus</name>
    <dbReference type="NCBI Taxonomy" id="52696"/>
    <lineage>
        <taxon>Bacteria</taxon>
        <taxon>Bacillati</taxon>
        <taxon>Actinomycetota</taxon>
        <taxon>Actinomycetes</taxon>
        <taxon>Micromonosporales</taxon>
        <taxon>Micromonosporaceae</taxon>
        <taxon>Actinoplanes</taxon>
    </lineage>
</organism>
<feature type="transmembrane region" description="Helical" evidence="2">
    <location>
        <begin position="281"/>
        <end position="301"/>
    </location>
</feature>
<feature type="transmembrane region" description="Helical" evidence="2">
    <location>
        <begin position="140"/>
        <end position="159"/>
    </location>
</feature>
<feature type="compositionally biased region" description="Low complexity" evidence="1">
    <location>
        <begin position="443"/>
        <end position="480"/>
    </location>
</feature>
<dbReference type="EMBL" id="BOMH01000056">
    <property type="protein sequence ID" value="GID69047.1"/>
    <property type="molecule type" value="Genomic_DNA"/>
</dbReference>
<feature type="transmembrane region" description="Helical" evidence="2">
    <location>
        <begin position="166"/>
        <end position="185"/>
    </location>
</feature>